<organism evidence="15 16">
    <name type="scientific">Lupinus luteus</name>
    <name type="common">European yellow lupine</name>
    <dbReference type="NCBI Taxonomy" id="3873"/>
    <lineage>
        <taxon>Eukaryota</taxon>
        <taxon>Viridiplantae</taxon>
        <taxon>Streptophyta</taxon>
        <taxon>Embryophyta</taxon>
        <taxon>Tracheophyta</taxon>
        <taxon>Spermatophyta</taxon>
        <taxon>Magnoliopsida</taxon>
        <taxon>eudicotyledons</taxon>
        <taxon>Gunneridae</taxon>
        <taxon>Pentapetalae</taxon>
        <taxon>rosids</taxon>
        <taxon>fabids</taxon>
        <taxon>Fabales</taxon>
        <taxon>Fabaceae</taxon>
        <taxon>Papilionoideae</taxon>
        <taxon>50 kb inversion clade</taxon>
        <taxon>genistoids sensu lato</taxon>
        <taxon>core genistoids</taxon>
        <taxon>Genisteae</taxon>
        <taxon>Lupinus</taxon>
    </lineage>
</organism>
<accession>A0AAV1VZP4</accession>
<dbReference type="FunFam" id="1.10.630.10:FF:000019">
    <property type="entry name" value="Cytochrome P450 family protein"/>
    <property type="match status" value="1"/>
</dbReference>
<dbReference type="InterPro" id="IPR002401">
    <property type="entry name" value="Cyt_P450_E_grp-I"/>
</dbReference>
<proteinExistence type="inferred from homology"/>
<reference evidence="15 16" key="1">
    <citation type="submission" date="2024-03" db="EMBL/GenBank/DDBJ databases">
        <authorList>
            <person name="Martinez-Hernandez J."/>
        </authorList>
    </citation>
    <scope>NUCLEOTIDE SEQUENCE [LARGE SCALE GENOMIC DNA]</scope>
</reference>
<sequence>MAEIKGTSVFFYIFSSSLILLLVTLLVKYVSIGTKNSSTKLQPPPSPPSLLIIGHLHLLGSVIPKSFQTLASIYGPLIKLHLGASTCIVVSNFHVAKEVMKDHDLNFCDRPNFGSSEYFLYKGSYFTTAPYGPYWRFMKKLCMTQLLSSSLLGCFMHIREEEIHKLLKSLMVCSSEGKVTNLSLELTSLTNNILCRMAMSTTCLDKDNDAKEIHGLVKEFLEVGAKLSMGEVFGPLGKLDLFGYGKKLVKIVGKFDQILEGILEEHEKEIEVSQRETRDMMDIMLQVYRDPNAEVKLTRNDMKAFFLDIFLAGTDTSSVASQWAMAEIINHPQVLKTLREEIDSVVGTCRIINESDIPNLPYLQAVIKEVLRLHPTAPIALRQSLQDCKINGYDIKGQTRTLINVYAIMRDPKAWNNAEEFIPERFIEGSDYYYRVEMNSNNDFRYIPFGFGRRGCPGDSLALRVIQGTIATLVQCFDWKVESGDKVNMEEGSSFSVGLAMPLVCYPTTRFNLLN</sequence>
<keyword evidence="11 14" id="KW-0472">Membrane</keyword>
<dbReference type="AlphaFoldDB" id="A0AAV1VZP4"/>
<keyword evidence="5 14" id="KW-0812">Transmembrane</keyword>
<comment type="similarity">
    <text evidence="3 13">Belongs to the cytochrome P450 family.</text>
</comment>
<keyword evidence="16" id="KW-1185">Reference proteome</keyword>
<keyword evidence="6 12" id="KW-0479">Metal-binding</keyword>
<feature type="binding site" description="axial binding residue" evidence="12">
    <location>
        <position position="456"/>
    </location>
    <ligand>
        <name>heme</name>
        <dbReference type="ChEBI" id="CHEBI:30413"/>
    </ligand>
    <ligandPart>
        <name>Fe</name>
        <dbReference type="ChEBI" id="CHEBI:18248"/>
    </ligandPart>
</feature>
<dbReference type="InterPro" id="IPR017972">
    <property type="entry name" value="Cyt_P450_CS"/>
</dbReference>
<dbReference type="Gene3D" id="1.10.630.10">
    <property type="entry name" value="Cytochrome P450"/>
    <property type="match status" value="1"/>
</dbReference>
<dbReference type="InterPro" id="IPR036396">
    <property type="entry name" value="Cyt_P450_sf"/>
</dbReference>
<name>A0AAV1VZP4_LUPLU</name>
<evidence type="ECO:0000256" key="2">
    <source>
        <dbReference type="ARBA" id="ARBA00004167"/>
    </source>
</evidence>
<dbReference type="InterPro" id="IPR001128">
    <property type="entry name" value="Cyt_P450"/>
</dbReference>
<evidence type="ECO:0000256" key="12">
    <source>
        <dbReference type="PIRSR" id="PIRSR602401-1"/>
    </source>
</evidence>
<dbReference type="GO" id="GO:0016709">
    <property type="term" value="F:oxidoreductase activity, acting on paired donors, with incorporation or reduction of molecular oxygen, NAD(P)H as one donor, and incorporation of one atom of oxygen"/>
    <property type="evidence" value="ECO:0007669"/>
    <property type="project" value="TreeGrafter"/>
</dbReference>
<keyword evidence="9 12" id="KW-0408">Iron</keyword>
<dbReference type="SUPFAM" id="SSF48264">
    <property type="entry name" value="Cytochrome P450"/>
    <property type="match status" value="1"/>
</dbReference>
<evidence type="ECO:0000256" key="4">
    <source>
        <dbReference type="ARBA" id="ARBA00022617"/>
    </source>
</evidence>
<dbReference type="GO" id="GO:0020037">
    <property type="term" value="F:heme binding"/>
    <property type="evidence" value="ECO:0007669"/>
    <property type="project" value="InterPro"/>
</dbReference>
<protein>
    <recommendedName>
        <fullName evidence="17">3,9-dihydroxypterocarpan 6A-monooxygenase</fullName>
    </recommendedName>
</protein>
<evidence type="ECO:0000313" key="16">
    <source>
        <dbReference type="Proteomes" id="UP001497480"/>
    </source>
</evidence>
<evidence type="ECO:0000256" key="5">
    <source>
        <dbReference type="ARBA" id="ARBA00022692"/>
    </source>
</evidence>
<dbReference type="Proteomes" id="UP001497480">
    <property type="component" value="Unassembled WGS sequence"/>
</dbReference>
<keyword evidence="8 13" id="KW-0560">Oxidoreductase</keyword>
<feature type="transmembrane region" description="Helical" evidence="14">
    <location>
        <begin position="9"/>
        <end position="30"/>
    </location>
</feature>
<comment type="cofactor">
    <cofactor evidence="1 12">
        <name>heme</name>
        <dbReference type="ChEBI" id="CHEBI:30413"/>
    </cofactor>
</comment>
<dbReference type="Pfam" id="PF00067">
    <property type="entry name" value="p450"/>
    <property type="match status" value="1"/>
</dbReference>
<dbReference type="GO" id="GO:0005506">
    <property type="term" value="F:iron ion binding"/>
    <property type="evidence" value="ECO:0007669"/>
    <property type="project" value="InterPro"/>
</dbReference>
<evidence type="ECO:0000256" key="13">
    <source>
        <dbReference type="RuleBase" id="RU000461"/>
    </source>
</evidence>
<dbReference type="EMBL" id="CAXHTB010000002">
    <property type="protein sequence ID" value="CAL0302262.1"/>
    <property type="molecule type" value="Genomic_DNA"/>
</dbReference>
<dbReference type="PANTHER" id="PTHR24298">
    <property type="entry name" value="FLAVONOID 3'-MONOOXYGENASE-RELATED"/>
    <property type="match status" value="1"/>
</dbReference>
<keyword evidence="7 14" id="KW-1133">Transmembrane helix</keyword>
<evidence type="ECO:0000256" key="1">
    <source>
        <dbReference type="ARBA" id="ARBA00001971"/>
    </source>
</evidence>
<dbReference type="PROSITE" id="PS00086">
    <property type="entry name" value="CYTOCHROME_P450"/>
    <property type="match status" value="1"/>
</dbReference>
<dbReference type="InterPro" id="IPR051103">
    <property type="entry name" value="Plant_metabolite_P450s"/>
</dbReference>
<evidence type="ECO:0000256" key="6">
    <source>
        <dbReference type="ARBA" id="ARBA00022723"/>
    </source>
</evidence>
<evidence type="ECO:0000256" key="14">
    <source>
        <dbReference type="SAM" id="Phobius"/>
    </source>
</evidence>
<dbReference type="PRINTS" id="PR00385">
    <property type="entry name" value="P450"/>
</dbReference>
<evidence type="ECO:0000256" key="7">
    <source>
        <dbReference type="ARBA" id="ARBA00022989"/>
    </source>
</evidence>
<evidence type="ECO:0000256" key="11">
    <source>
        <dbReference type="ARBA" id="ARBA00023136"/>
    </source>
</evidence>
<dbReference type="GO" id="GO:0016020">
    <property type="term" value="C:membrane"/>
    <property type="evidence" value="ECO:0007669"/>
    <property type="project" value="UniProtKB-SubCell"/>
</dbReference>
<evidence type="ECO:0000256" key="9">
    <source>
        <dbReference type="ARBA" id="ARBA00023004"/>
    </source>
</evidence>
<evidence type="ECO:0000256" key="3">
    <source>
        <dbReference type="ARBA" id="ARBA00010617"/>
    </source>
</evidence>
<comment type="caution">
    <text evidence="15">The sequence shown here is derived from an EMBL/GenBank/DDBJ whole genome shotgun (WGS) entry which is preliminary data.</text>
</comment>
<evidence type="ECO:0000256" key="10">
    <source>
        <dbReference type="ARBA" id="ARBA00023033"/>
    </source>
</evidence>
<dbReference type="CDD" id="cd20655">
    <property type="entry name" value="CYP93"/>
    <property type="match status" value="1"/>
</dbReference>
<keyword evidence="10 13" id="KW-0503">Monooxygenase</keyword>
<dbReference type="PRINTS" id="PR00463">
    <property type="entry name" value="EP450I"/>
</dbReference>
<evidence type="ECO:0008006" key="17">
    <source>
        <dbReference type="Google" id="ProtNLM"/>
    </source>
</evidence>
<keyword evidence="4 12" id="KW-0349">Heme</keyword>
<gene>
    <name evidence="15" type="ORF">LLUT_LOCUS3322</name>
</gene>
<evidence type="ECO:0000256" key="8">
    <source>
        <dbReference type="ARBA" id="ARBA00023002"/>
    </source>
</evidence>
<evidence type="ECO:0000313" key="15">
    <source>
        <dbReference type="EMBL" id="CAL0302262.1"/>
    </source>
</evidence>
<dbReference type="PANTHER" id="PTHR24298:SF204">
    <property type="entry name" value="CYTOCHROME P450, FAMILY 712, SUBFAMILY A, POLYPEPTIDE 1"/>
    <property type="match status" value="1"/>
</dbReference>
<comment type="subcellular location">
    <subcellularLocation>
        <location evidence="2">Membrane</location>
        <topology evidence="2">Single-pass membrane protein</topology>
    </subcellularLocation>
</comment>